<dbReference type="GO" id="GO:0003886">
    <property type="term" value="F:DNA (cytosine-5-)-methyltransferase activity"/>
    <property type="evidence" value="ECO:0007669"/>
    <property type="project" value="UniProtKB-EC"/>
</dbReference>
<dbReference type="PROSITE" id="PS00094">
    <property type="entry name" value="C5_MTASE_1"/>
    <property type="match status" value="1"/>
</dbReference>
<dbReference type="InterPro" id="IPR018117">
    <property type="entry name" value="C5_DNA_meth_AS"/>
</dbReference>
<keyword evidence="4" id="KW-0808">Transferase</keyword>
<keyword evidence="6" id="KW-0677">Repeat</keyword>
<dbReference type="InterPro" id="IPR030380">
    <property type="entry name" value="SAM_MeTfrase_DRM"/>
</dbReference>
<dbReference type="InterPro" id="IPR001525">
    <property type="entry name" value="C5_MeTfrase"/>
</dbReference>
<keyword evidence="5" id="KW-0949">S-adenosyl-L-methionine</keyword>
<dbReference type="InterPro" id="IPR050390">
    <property type="entry name" value="C5-Methyltransferase"/>
</dbReference>
<name>A0AAU9N7Y2_9ASTR</name>
<dbReference type="GO" id="GO:0005634">
    <property type="term" value="C:nucleus"/>
    <property type="evidence" value="ECO:0007669"/>
    <property type="project" value="UniProtKB-SubCell"/>
</dbReference>
<evidence type="ECO:0000313" key="10">
    <source>
        <dbReference type="EMBL" id="CAH1433991.1"/>
    </source>
</evidence>
<proteinExistence type="predicted"/>
<keyword evidence="8" id="KW-0539">Nucleus</keyword>
<reference evidence="10 11" key="1">
    <citation type="submission" date="2022-01" db="EMBL/GenBank/DDBJ databases">
        <authorList>
            <person name="Xiong W."/>
            <person name="Schranz E."/>
        </authorList>
    </citation>
    <scope>NUCLEOTIDE SEQUENCE [LARGE SCALE GENOMIC DNA]</scope>
</reference>
<accession>A0AAU9N7Y2</accession>
<evidence type="ECO:0000256" key="8">
    <source>
        <dbReference type="ARBA" id="ARBA00023242"/>
    </source>
</evidence>
<protein>
    <recommendedName>
        <fullName evidence="2">DNA (cytosine-5-)-methyltransferase</fullName>
        <ecNumber evidence="2">2.1.1.37</ecNumber>
    </recommendedName>
</protein>
<evidence type="ECO:0000256" key="6">
    <source>
        <dbReference type="ARBA" id="ARBA00022737"/>
    </source>
</evidence>
<evidence type="ECO:0000256" key="2">
    <source>
        <dbReference type="ARBA" id="ARBA00011975"/>
    </source>
</evidence>
<evidence type="ECO:0000256" key="3">
    <source>
        <dbReference type="ARBA" id="ARBA00022603"/>
    </source>
</evidence>
<evidence type="ECO:0000256" key="1">
    <source>
        <dbReference type="ARBA" id="ARBA00004123"/>
    </source>
</evidence>
<dbReference type="EC" id="2.1.1.37" evidence="2"/>
<gene>
    <name evidence="10" type="ORF">LVIROSA_LOCUS20545</name>
</gene>
<dbReference type="AlphaFoldDB" id="A0AAU9N7Y2"/>
<comment type="subcellular location">
    <subcellularLocation>
        <location evidence="1">Nucleus</location>
    </subcellularLocation>
</comment>
<evidence type="ECO:0000256" key="7">
    <source>
        <dbReference type="ARBA" id="ARBA00023125"/>
    </source>
</evidence>
<evidence type="ECO:0000313" key="11">
    <source>
        <dbReference type="Proteomes" id="UP001157418"/>
    </source>
</evidence>
<dbReference type="PROSITE" id="PS51680">
    <property type="entry name" value="SAM_MT_DRM"/>
    <property type="match status" value="1"/>
</dbReference>
<evidence type="ECO:0000256" key="4">
    <source>
        <dbReference type="ARBA" id="ARBA00022679"/>
    </source>
</evidence>
<evidence type="ECO:0000259" key="9">
    <source>
        <dbReference type="PROSITE" id="PS51680"/>
    </source>
</evidence>
<keyword evidence="3" id="KW-0489">Methyltransferase</keyword>
<keyword evidence="11" id="KW-1185">Reference proteome</keyword>
<dbReference type="GO" id="GO:0003677">
    <property type="term" value="F:DNA binding"/>
    <property type="evidence" value="ECO:0007669"/>
    <property type="project" value="UniProtKB-KW"/>
</dbReference>
<dbReference type="GO" id="GO:0032259">
    <property type="term" value="P:methylation"/>
    <property type="evidence" value="ECO:0007669"/>
    <property type="project" value="UniProtKB-KW"/>
</dbReference>
<dbReference type="PANTHER" id="PTHR23068">
    <property type="entry name" value="DNA CYTOSINE-5- -METHYLTRANSFERASE 3-RELATED"/>
    <property type="match status" value="1"/>
</dbReference>
<dbReference type="Gene3D" id="3.40.50.150">
    <property type="entry name" value="Vaccinia Virus protein VP39"/>
    <property type="match status" value="2"/>
</dbReference>
<dbReference type="Proteomes" id="UP001157418">
    <property type="component" value="Unassembled WGS sequence"/>
</dbReference>
<dbReference type="PANTHER" id="PTHR23068:SF54">
    <property type="entry name" value="DNA (CYTOSINE-5-)-METHYLTRANSFERASE"/>
    <property type="match status" value="1"/>
</dbReference>
<dbReference type="EMBL" id="CAKMRJ010003334">
    <property type="protein sequence ID" value="CAH1433991.1"/>
    <property type="molecule type" value="Genomic_DNA"/>
</dbReference>
<dbReference type="Pfam" id="PF00145">
    <property type="entry name" value="DNA_methylase"/>
    <property type="match status" value="1"/>
</dbReference>
<feature type="domain" description="SAM-dependent MTase DRM-type" evidence="9">
    <location>
        <begin position="258"/>
        <end position="583"/>
    </location>
</feature>
<keyword evidence="7" id="KW-0238">DNA-binding</keyword>
<comment type="caution">
    <text evidence="10">The sequence shown here is derived from an EMBL/GenBank/DDBJ whole genome shotgun (WGS) entry which is preliminary data.</text>
</comment>
<dbReference type="InterPro" id="IPR029063">
    <property type="entry name" value="SAM-dependent_MTases_sf"/>
</dbReference>
<organism evidence="10 11">
    <name type="scientific">Lactuca virosa</name>
    <dbReference type="NCBI Taxonomy" id="75947"/>
    <lineage>
        <taxon>Eukaryota</taxon>
        <taxon>Viridiplantae</taxon>
        <taxon>Streptophyta</taxon>
        <taxon>Embryophyta</taxon>
        <taxon>Tracheophyta</taxon>
        <taxon>Spermatophyta</taxon>
        <taxon>Magnoliopsida</taxon>
        <taxon>eudicotyledons</taxon>
        <taxon>Gunneridae</taxon>
        <taxon>Pentapetalae</taxon>
        <taxon>asterids</taxon>
        <taxon>campanulids</taxon>
        <taxon>Asterales</taxon>
        <taxon>Asteraceae</taxon>
        <taxon>Cichorioideae</taxon>
        <taxon>Cichorieae</taxon>
        <taxon>Lactucinae</taxon>
        <taxon>Lactuca</taxon>
    </lineage>
</organism>
<evidence type="ECO:0000256" key="5">
    <source>
        <dbReference type="ARBA" id="ARBA00022691"/>
    </source>
</evidence>
<sequence length="583" mass="65542">MDDISSSGGSHNIDWNTDDELEIANISSSSSSSSSMSTNRNVLSKFEFGESCSSSNHSSKLLEFIEMGFCEAIVTKVIAEIGENDSDSILDTLLTYSTLDEIPHHEHELSDPCLKPEIDLDTDFSDLDDNCSDEDINESVEKDDPLVCLIDMGYSCEEASAAITRCGRDVQLSELIDFITAAHISKEADEESDASAFGSCSRPKNKKKSRKEIFWMKRKNLEKKPKRKRNDEGEDEHVLHLPNPMTGFGIPYEPFHNIHRTIPDAAIGPPYFYFENVAFTPKGSWNEIKRNLYEIEPEFVDSKFFCAAARKRGYIHNLPLTNRSPIQPLPPRTLSEALPSTKQWWPSWDKREQLNCILTCRGSAKLTNRIKLALENSNSNPKGECECEPSEQVKKFVINQCKKWNMVWTGKTKVAPLEPDEIELIMGFPIYHTRGESTAERFKGLGNAFQVDTVAYHLSVLKKLYPNGMNVLSLFSGIGGAEVALHRLGIRMKNVVSVEKSVVCRKILRGWWEQTNQKENLIHVSDVKDVTVDKLEKWIGCFGGFDLVIGGSPCNNLSGGNRWTRDGLDGEILFAFLPLSSYT</sequence>
<dbReference type="SUPFAM" id="SSF53335">
    <property type="entry name" value="S-adenosyl-L-methionine-dependent methyltransferases"/>
    <property type="match status" value="2"/>
</dbReference>